<dbReference type="Proteomes" id="UP000054988">
    <property type="component" value="Unassembled WGS sequence"/>
</dbReference>
<comment type="caution">
    <text evidence="2">The sequence shown here is derived from an EMBL/GenBank/DDBJ whole genome shotgun (WGS) entry which is preliminary data.</text>
</comment>
<evidence type="ECO:0000256" key="1">
    <source>
        <dbReference type="SAM" id="SignalP"/>
    </source>
</evidence>
<sequence length="44" mass="5305">MALRLYFVAFIALWKRTADYATRKIYELYKLKSWGENLAPRSCF</sequence>
<feature type="signal peptide" evidence="1">
    <location>
        <begin position="1"/>
        <end position="18"/>
    </location>
</feature>
<accession>A0A0W0EYE7</accession>
<name>A0A0W0EYE7_MONRR</name>
<dbReference type="EMBL" id="LATX01002450">
    <property type="protein sequence ID" value="KTB29083.1"/>
    <property type="molecule type" value="Genomic_DNA"/>
</dbReference>
<proteinExistence type="predicted"/>
<evidence type="ECO:0000313" key="3">
    <source>
        <dbReference type="Proteomes" id="UP000054988"/>
    </source>
</evidence>
<keyword evidence="1" id="KW-0732">Signal</keyword>
<feature type="chain" id="PRO_5006901192" evidence="1">
    <location>
        <begin position="19"/>
        <end position="44"/>
    </location>
</feature>
<protein>
    <submittedName>
        <fullName evidence="2">Uncharacterized protein</fullName>
    </submittedName>
</protein>
<reference evidence="2 3" key="1">
    <citation type="submission" date="2015-12" db="EMBL/GenBank/DDBJ databases">
        <title>Draft genome sequence of Moniliophthora roreri, the causal agent of frosty pod rot of cacao.</title>
        <authorList>
            <person name="Aime M.C."/>
            <person name="Diaz-Valderrama J.R."/>
            <person name="Kijpornyongpan T."/>
            <person name="Phillips-Mora W."/>
        </authorList>
    </citation>
    <scope>NUCLEOTIDE SEQUENCE [LARGE SCALE GENOMIC DNA]</scope>
    <source>
        <strain evidence="2 3">MCA 2952</strain>
    </source>
</reference>
<gene>
    <name evidence="2" type="ORF">WG66_18326</name>
</gene>
<dbReference type="AlphaFoldDB" id="A0A0W0EYE7"/>
<organism evidence="2 3">
    <name type="scientific">Moniliophthora roreri</name>
    <name type="common">Frosty pod rot fungus</name>
    <name type="synonym">Monilia roreri</name>
    <dbReference type="NCBI Taxonomy" id="221103"/>
    <lineage>
        <taxon>Eukaryota</taxon>
        <taxon>Fungi</taxon>
        <taxon>Dikarya</taxon>
        <taxon>Basidiomycota</taxon>
        <taxon>Agaricomycotina</taxon>
        <taxon>Agaricomycetes</taxon>
        <taxon>Agaricomycetidae</taxon>
        <taxon>Agaricales</taxon>
        <taxon>Marasmiineae</taxon>
        <taxon>Marasmiaceae</taxon>
        <taxon>Moniliophthora</taxon>
    </lineage>
</organism>
<evidence type="ECO:0000313" key="2">
    <source>
        <dbReference type="EMBL" id="KTB29083.1"/>
    </source>
</evidence>